<dbReference type="EMBL" id="RCMV01000428">
    <property type="protein sequence ID" value="KAG3217337.1"/>
    <property type="molecule type" value="Genomic_DNA"/>
</dbReference>
<keyword evidence="5" id="KW-1185">Reference proteome</keyword>
<dbReference type="EMBL" id="MJFZ01000100">
    <property type="protein sequence ID" value="RAW37933.1"/>
    <property type="molecule type" value="Genomic_DNA"/>
</dbReference>
<name>A0A329SM64_9STRA</name>
<dbReference type="Proteomes" id="UP000697107">
    <property type="component" value="Unassembled WGS sequence"/>
</dbReference>
<evidence type="ECO:0000313" key="4">
    <source>
        <dbReference type="EMBL" id="RAW37933.1"/>
    </source>
</evidence>
<accession>A0A329SM64</accession>
<proteinExistence type="predicted"/>
<evidence type="ECO:0000313" key="1">
    <source>
        <dbReference type="EMBL" id="KAG2900920.1"/>
    </source>
</evidence>
<dbReference type="EMBL" id="RCML01000693">
    <property type="protein sequence ID" value="KAG2971014.1"/>
    <property type="molecule type" value="Genomic_DNA"/>
</dbReference>
<dbReference type="Proteomes" id="UP000251314">
    <property type="component" value="Unassembled WGS sequence"/>
</dbReference>
<dbReference type="Proteomes" id="UP000774804">
    <property type="component" value="Unassembled WGS sequence"/>
</dbReference>
<evidence type="ECO:0000313" key="3">
    <source>
        <dbReference type="EMBL" id="KAG3217337.1"/>
    </source>
</evidence>
<dbReference type="VEuPathDB" id="FungiDB:PC110_g5805"/>
<dbReference type="EMBL" id="RCMI01000680">
    <property type="protein sequence ID" value="KAG2900920.1"/>
    <property type="molecule type" value="Genomic_DNA"/>
</dbReference>
<reference evidence="4 5" key="1">
    <citation type="submission" date="2018-01" db="EMBL/GenBank/DDBJ databases">
        <title>Draft genome of the strawberry crown rot pathogen Phytophthora cactorum.</title>
        <authorList>
            <person name="Armitage A.D."/>
            <person name="Lysoe E."/>
            <person name="Nellist C.F."/>
            <person name="Harrison R.J."/>
            <person name="Brurberg M.B."/>
        </authorList>
    </citation>
    <scope>NUCLEOTIDE SEQUENCE [LARGE SCALE GENOMIC DNA]</scope>
    <source>
        <strain evidence="4 5">10300</strain>
    </source>
</reference>
<reference evidence="1" key="2">
    <citation type="submission" date="2018-10" db="EMBL/GenBank/DDBJ databases">
        <title>Effector identification in a new, highly contiguous assembly of the strawberry crown rot pathogen Phytophthora cactorum.</title>
        <authorList>
            <person name="Armitage A.D."/>
            <person name="Nellist C.F."/>
            <person name="Bates H."/>
            <person name="Vickerstaff R.J."/>
            <person name="Harrison R.J."/>
        </authorList>
    </citation>
    <scope>NUCLEOTIDE SEQUENCE</scope>
    <source>
        <strain evidence="1">4032</strain>
        <strain evidence="2">P415</strain>
        <strain evidence="3">P421</strain>
    </source>
</reference>
<evidence type="ECO:0000313" key="2">
    <source>
        <dbReference type="EMBL" id="KAG2971014.1"/>
    </source>
</evidence>
<organism evidence="4 5">
    <name type="scientific">Phytophthora cactorum</name>
    <dbReference type="NCBI Taxonomy" id="29920"/>
    <lineage>
        <taxon>Eukaryota</taxon>
        <taxon>Sar</taxon>
        <taxon>Stramenopiles</taxon>
        <taxon>Oomycota</taxon>
        <taxon>Peronosporomycetes</taxon>
        <taxon>Peronosporales</taxon>
        <taxon>Peronosporaceae</taxon>
        <taxon>Phytophthora</taxon>
    </lineage>
</organism>
<dbReference type="Proteomes" id="UP000760860">
    <property type="component" value="Unassembled WGS sequence"/>
</dbReference>
<comment type="caution">
    <text evidence="4">The sequence shown here is derived from an EMBL/GenBank/DDBJ whole genome shotgun (WGS) entry which is preliminary data.</text>
</comment>
<evidence type="ECO:0000313" key="5">
    <source>
        <dbReference type="Proteomes" id="UP000251314"/>
    </source>
</evidence>
<sequence length="123" mass="13998">MMGALASMTGDPGAYPMYTKTDEYSVFVKSDEYASYAKTSLSGEYQRTRITTSTRDQLSALVNFLPTLTIWDLVRCVWLDMDDCVESSNSQLHEDAGTARQRSEAYEYHEWAAAWARTDRSVR</sequence>
<gene>
    <name evidence="4" type="ORF">PC110_g5805</name>
    <name evidence="1" type="ORF">PC115_g16028</name>
    <name evidence="2" type="ORF">PC118_g16539</name>
    <name evidence="3" type="ORF">PC129_g11823</name>
</gene>
<protein>
    <submittedName>
        <fullName evidence="4">Uncharacterized protein</fullName>
    </submittedName>
</protein>
<dbReference type="OrthoDB" id="10373258at2759"/>
<dbReference type="AlphaFoldDB" id="A0A329SM64"/>